<comment type="caution">
    <text evidence="2">The sequence shown here is derived from an EMBL/GenBank/DDBJ whole genome shotgun (WGS) entry which is preliminary data.</text>
</comment>
<keyword evidence="3" id="KW-1185">Reference proteome</keyword>
<protein>
    <submittedName>
        <fullName evidence="2">Uncharacterized protein</fullName>
    </submittedName>
</protein>
<sequence>MHRKFIAFIISAAVAVTAFSAPARADEDAARVLAGIAALAILGKIIHDSRDDDNVVTHNRYPGYNYYTPGYRPAPVRPAPVRPVPLPPRVTRYDLPGSCMQTHHVRNDKIRMLGQRCLRNSYRQANALPQACKVQINNRHGSHTGYEPQCLRQRGYRIARN</sequence>
<name>A0ABY2X683_9RHOB</name>
<accession>A0ABY2X683</accession>
<dbReference type="EMBL" id="VCPC01000004">
    <property type="protein sequence ID" value="TMV10538.1"/>
    <property type="molecule type" value="Genomic_DNA"/>
</dbReference>
<gene>
    <name evidence="2" type="ORF">FGK64_17300</name>
</gene>
<reference evidence="2 3" key="1">
    <citation type="submission" date="2019-05" db="EMBL/GenBank/DDBJ databases">
        <title>Marivita sp. nov. isolated from sea sediment.</title>
        <authorList>
            <person name="Kim W."/>
        </authorList>
    </citation>
    <scope>NUCLEOTIDE SEQUENCE [LARGE SCALE GENOMIC DNA]</scope>
    <source>
        <strain evidence="2 3">CAU 1492</strain>
    </source>
</reference>
<organism evidence="2 3">
    <name type="scientific">Arenibacterium halophilum</name>
    <dbReference type="NCBI Taxonomy" id="2583821"/>
    <lineage>
        <taxon>Bacteria</taxon>
        <taxon>Pseudomonadati</taxon>
        <taxon>Pseudomonadota</taxon>
        <taxon>Alphaproteobacteria</taxon>
        <taxon>Rhodobacterales</taxon>
        <taxon>Paracoccaceae</taxon>
        <taxon>Arenibacterium</taxon>
    </lineage>
</organism>
<feature type="chain" id="PRO_5046799820" evidence="1">
    <location>
        <begin position="26"/>
        <end position="161"/>
    </location>
</feature>
<keyword evidence="1" id="KW-0732">Signal</keyword>
<feature type="signal peptide" evidence="1">
    <location>
        <begin position="1"/>
        <end position="25"/>
    </location>
</feature>
<dbReference type="RefSeq" id="WP_138865113.1">
    <property type="nucleotide sequence ID" value="NZ_VCPC01000004.1"/>
</dbReference>
<evidence type="ECO:0000313" key="3">
    <source>
        <dbReference type="Proteomes" id="UP001191082"/>
    </source>
</evidence>
<proteinExistence type="predicted"/>
<evidence type="ECO:0000256" key="1">
    <source>
        <dbReference type="SAM" id="SignalP"/>
    </source>
</evidence>
<evidence type="ECO:0000313" key="2">
    <source>
        <dbReference type="EMBL" id="TMV10538.1"/>
    </source>
</evidence>
<dbReference type="Proteomes" id="UP001191082">
    <property type="component" value="Unassembled WGS sequence"/>
</dbReference>